<dbReference type="PROSITE" id="PS51000">
    <property type="entry name" value="HTH_DEOR_2"/>
    <property type="match status" value="1"/>
</dbReference>
<dbReference type="PANTHER" id="PTHR30363:SF44">
    <property type="entry name" value="AGA OPERON TRANSCRIPTIONAL REPRESSOR-RELATED"/>
    <property type="match status" value="1"/>
</dbReference>
<dbReference type="Pfam" id="PF08220">
    <property type="entry name" value="HTH_DeoR"/>
    <property type="match status" value="1"/>
</dbReference>
<evidence type="ECO:0000256" key="1">
    <source>
        <dbReference type="ARBA" id="ARBA00023015"/>
    </source>
</evidence>
<dbReference type="PANTHER" id="PTHR30363">
    <property type="entry name" value="HTH-TYPE TRANSCRIPTIONAL REGULATOR SRLR-RELATED"/>
    <property type="match status" value="1"/>
</dbReference>
<reference evidence="5 6" key="1">
    <citation type="journal article" date="2014" name="BMC Genomics">
        <title>Comparison of environmental and isolate Sulfobacillus genomes reveals diverse carbon, sulfur, nitrogen, and hydrogen metabolisms.</title>
        <authorList>
            <person name="Justice N.B."/>
            <person name="Norman A."/>
            <person name="Brown C.T."/>
            <person name="Singh A."/>
            <person name="Thomas B.C."/>
            <person name="Banfield J.F."/>
        </authorList>
    </citation>
    <scope>NUCLEOTIDE SEQUENCE [LARGE SCALE GENOMIC DNA]</scope>
    <source>
        <strain evidence="5">AMDSBA4</strain>
    </source>
</reference>
<feature type="domain" description="HTH deoR-type" evidence="4">
    <location>
        <begin position="16"/>
        <end position="71"/>
    </location>
</feature>
<dbReference type="SUPFAM" id="SSF46785">
    <property type="entry name" value="Winged helix' DNA-binding domain"/>
    <property type="match status" value="1"/>
</dbReference>
<dbReference type="SMART" id="SM01134">
    <property type="entry name" value="DeoRC"/>
    <property type="match status" value="1"/>
</dbReference>
<keyword evidence="3" id="KW-0804">Transcription</keyword>
<dbReference type="Proteomes" id="UP000242972">
    <property type="component" value="Unassembled WGS sequence"/>
</dbReference>
<comment type="caution">
    <text evidence="5">The sequence shown here is derived from an EMBL/GenBank/DDBJ whole genome shotgun (WGS) entry which is preliminary data.</text>
</comment>
<keyword evidence="2" id="KW-0238">DNA-binding</keyword>
<evidence type="ECO:0000259" key="4">
    <source>
        <dbReference type="PROSITE" id="PS51000"/>
    </source>
</evidence>
<dbReference type="AlphaFoldDB" id="A0A2T2XBQ3"/>
<dbReference type="EMBL" id="PXYW01000058">
    <property type="protein sequence ID" value="PSR31953.1"/>
    <property type="molecule type" value="Genomic_DNA"/>
</dbReference>
<name>A0A2T2XBQ3_9FIRM</name>
<dbReference type="InterPro" id="IPR036390">
    <property type="entry name" value="WH_DNA-bd_sf"/>
</dbReference>
<accession>A0A2T2XBQ3</accession>
<dbReference type="Gene3D" id="1.10.10.10">
    <property type="entry name" value="Winged helix-like DNA-binding domain superfamily/Winged helix DNA-binding domain"/>
    <property type="match status" value="1"/>
</dbReference>
<dbReference type="GO" id="GO:0003700">
    <property type="term" value="F:DNA-binding transcription factor activity"/>
    <property type="evidence" value="ECO:0007669"/>
    <property type="project" value="InterPro"/>
</dbReference>
<evidence type="ECO:0000313" key="5">
    <source>
        <dbReference type="EMBL" id="PSR31953.1"/>
    </source>
</evidence>
<evidence type="ECO:0000313" key="6">
    <source>
        <dbReference type="Proteomes" id="UP000242972"/>
    </source>
</evidence>
<dbReference type="InterPro" id="IPR001034">
    <property type="entry name" value="DeoR_HTH"/>
</dbReference>
<dbReference type="PRINTS" id="PR00037">
    <property type="entry name" value="HTHLACR"/>
</dbReference>
<proteinExistence type="predicted"/>
<dbReference type="InterPro" id="IPR014036">
    <property type="entry name" value="DeoR-like_C"/>
</dbReference>
<organism evidence="5 6">
    <name type="scientific">Sulfobacillus benefaciens</name>
    <dbReference type="NCBI Taxonomy" id="453960"/>
    <lineage>
        <taxon>Bacteria</taxon>
        <taxon>Bacillati</taxon>
        <taxon>Bacillota</taxon>
        <taxon>Clostridia</taxon>
        <taxon>Eubacteriales</taxon>
        <taxon>Clostridiales Family XVII. Incertae Sedis</taxon>
        <taxon>Sulfobacillus</taxon>
    </lineage>
</organism>
<keyword evidence="1" id="KW-0805">Transcription regulation</keyword>
<gene>
    <name evidence="5" type="ORF">C7B46_16405</name>
</gene>
<sequence>MKGCCPLSTRDAYGIPVERLNKIYEQLNLHGVVKVNELATLFTVSKMTIRRDLAELDRRGLVVRSRGGAVLKEGLLADDNVGIRQIQNVEKKQAIAAEAAKHLVPGDTVALDASTTVVELAKQLGNIADLTVVTGNFLVANVLLSSAVTMHFIGGRLRREAFSTTGPMAEGNIAQFSFSKCFVSGNAVHLTEGLMDTNMDEIQIKRQILRNSERRYLLVDSSKLMHRALLKVWALSDFDYVITDNGITDEIHQQFDKIGVPLVIANGPL</sequence>
<dbReference type="InterPro" id="IPR018356">
    <property type="entry name" value="Tscrpt_reg_HTH_DeoR_CS"/>
</dbReference>
<dbReference type="PROSITE" id="PS00894">
    <property type="entry name" value="HTH_DEOR_1"/>
    <property type="match status" value="1"/>
</dbReference>
<dbReference type="InterPro" id="IPR037171">
    <property type="entry name" value="NagB/RpiA_transferase-like"/>
</dbReference>
<evidence type="ECO:0000256" key="3">
    <source>
        <dbReference type="ARBA" id="ARBA00023163"/>
    </source>
</evidence>
<dbReference type="InterPro" id="IPR036388">
    <property type="entry name" value="WH-like_DNA-bd_sf"/>
</dbReference>
<dbReference type="GO" id="GO:0003677">
    <property type="term" value="F:DNA binding"/>
    <property type="evidence" value="ECO:0007669"/>
    <property type="project" value="UniProtKB-KW"/>
</dbReference>
<dbReference type="SMART" id="SM00420">
    <property type="entry name" value="HTH_DEOR"/>
    <property type="match status" value="1"/>
</dbReference>
<protein>
    <recommendedName>
        <fullName evidence="4">HTH deoR-type domain-containing protein</fullName>
    </recommendedName>
</protein>
<evidence type="ECO:0000256" key="2">
    <source>
        <dbReference type="ARBA" id="ARBA00023125"/>
    </source>
</evidence>
<dbReference type="SUPFAM" id="SSF100950">
    <property type="entry name" value="NagB/RpiA/CoA transferase-like"/>
    <property type="match status" value="1"/>
</dbReference>
<dbReference type="InterPro" id="IPR050313">
    <property type="entry name" value="Carb_Metab_HTH_regulators"/>
</dbReference>
<dbReference type="Pfam" id="PF00455">
    <property type="entry name" value="DeoRC"/>
    <property type="match status" value="1"/>
</dbReference>